<protein>
    <recommendedName>
        <fullName evidence="4">2TM domain-containing protein</fullName>
    </recommendedName>
</protein>
<organism evidence="2 3">
    <name type="scientific">Candidatus Staskawiczbacteria bacterium RIFOXYB1_FULL_37_44</name>
    <dbReference type="NCBI Taxonomy" id="1802223"/>
    <lineage>
        <taxon>Bacteria</taxon>
        <taxon>Candidatus Staskawicziibacteriota</taxon>
    </lineage>
</organism>
<evidence type="ECO:0000256" key="1">
    <source>
        <dbReference type="SAM" id="Phobius"/>
    </source>
</evidence>
<keyword evidence="1" id="KW-1133">Transmembrane helix</keyword>
<name>A0A1G2IWP9_9BACT</name>
<reference evidence="2 3" key="1">
    <citation type="journal article" date="2016" name="Nat. Commun.">
        <title>Thousands of microbial genomes shed light on interconnected biogeochemical processes in an aquifer system.</title>
        <authorList>
            <person name="Anantharaman K."/>
            <person name="Brown C.T."/>
            <person name="Hug L.A."/>
            <person name="Sharon I."/>
            <person name="Castelle C.J."/>
            <person name="Probst A.J."/>
            <person name="Thomas B.C."/>
            <person name="Singh A."/>
            <person name="Wilkins M.J."/>
            <person name="Karaoz U."/>
            <person name="Brodie E.L."/>
            <person name="Williams K.H."/>
            <person name="Hubbard S.S."/>
            <person name="Banfield J.F."/>
        </authorList>
    </citation>
    <scope>NUCLEOTIDE SEQUENCE [LARGE SCALE GENOMIC DNA]</scope>
</reference>
<feature type="transmembrane region" description="Helical" evidence="1">
    <location>
        <begin position="57"/>
        <end position="77"/>
    </location>
</feature>
<evidence type="ECO:0008006" key="4">
    <source>
        <dbReference type="Google" id="ProtNLM"/>
    </source>
</evidence>
<evidence type="ECO:0000313" key="3">
    <source>
        <dbReference type="Proteomes" id="UP000178650"/>
    </source>
</evidence>
<dbReference type="STRING" id="1802223.A2358_00595"/>
<sequence length="91" mass="10902">MSNLEIKKEINLIKERNVRVETEKAWETSKFRIVSIVVMTYIITAIVFYFIDVRNFLLNALIPTLGFFLSTQSLPFIKKWWVNNLYKKRTQ</sequence>
<feature type="transmembrane region" description="Helical" evidence="1">
    <location>
        <begin position="33"/>
        <end position="51"/>
    </location>
</feature>
<comment type="caution">
    <text evidence="2">The sequence shown here is derived from an EMBL/GenBank/DDBJ whole genome shotgun (WGS) entry which is preliminary data.</text>
</comment>
<evidence type="ECO:0000313" key="2">
    <source>
        <dbReference type="EMBL" id="OGZ78770.1"/>
    </source>
</evidence>
<dbReference type="AlphaFoldDB" id="A0A1G2IWP9"/>
<dbReference type="Proteomes" id="UP000178650">
    <property type="component" value="Unassembled WGS sequence"/>
</dbReference>
<keyword evidence="1" id="KW-0812">Transmembrane</keyword>
<keyword evidence="1" id="KW-0472">Membrane</keyword>
<proteinExistence type="predicted"/>
<gene>
    <name evidence="2" type="ORF">A2358_00595</name>
</gene>
<dbReference type="EMBL" id="MHPJ01000014">
    <property type="protein sequence ID" value="OGZ78770.1"/>
    <property type="molecule type" value="Genomic_DNA"/>
</dbReference>
<accession>A0A1G2IWP9</accession>